<evidence type="ECO:0000313" key="3">
    <source>
        <dbReference type="EMBL" id="CAE0373773.1"/>
    </source>
</evidence>
<feature type="region of interest" description="Disordered" evidence="2">
    <location>
        <begin position="230"/>
        <end position="265"/>
    </location>
</feature>
<sequence length="280" mass="32316">MSSDEVAWLVSLVEEVERLEASVEAVESDAVDAEVSACVSEENLKKVRIQLKNVAQALHQAQIDHQNEMTVLEKAVAAFEERIDSESLQKKWKPLLDTEKESIDRRVRHIEQETKQQEYNELNLQLERLESSFQDDFLQATKNRDDTKERYEALLFDLNSLDTDKTILQKQTPVASVPSEMMERDFQAKLRTIMALFDVLGTSEEEILTFLWQIEEDFMPFRANALRHYQNAQHHHDDPPSFQTNYQVPSFPIDSQVSSTDDEDDISTVLSLSPHQSSMI</sequence>
<name>A0A7S3K3M7_9STRA</name>
<dbReference type="AlphaFoldDB" id="A0A7S3K3M7"/>
<reference evidence="3" key="1">
    <citation type="submission" date="2021-01" db="EMBL/GenBank/DDBJ databases">
        <authorList>
            <person name="Corre E."/>
            <person name="Pelletier E."/>
            <person name="Niang G."/>
            <person name="Scheremetjew M."/>
            <person name="Finn R."/>
            <person name="Kale V."/>
            <person name="Holt S."/>
            <person name="Cochrane G."/>
            <person name="Meng A."/>
            <person name="Brown T."/>
            <person name="Cohen L."/>
        </authorList>
    </citation>
    <scope>NUCLEOTIDE SEQUENCE</scope>
    <source>
        <strain evidence="3">CCMP1510</strain>
    </source>
</reference>
<gene>
    <name evidence="3" type="ORF">ALAG00032_LOCUS14575</name>
</gene>
<feature type="coiled-coil region" evidence="1">
    <location>
        <begin position="9"/>
        <end position="64"/>
    </location>
</feature>
<protein>
    <submittedName>
        <fullName evidence="3">Uncharacterized protein</fullName>
    </submittedName>
</protein>
<evidence type="ECO:0000256" key="1">
    <source>
        <dbReference type="SAM" id="Coils"/>
    </source>
</evidence>
<keyword evidence="1" id="KW-0175">Coiled coil</keyword>
<evidence type="ECO:0000256" key="2">
    <source>
        <dbReference type="SAM" id="MobiDB-lite"/>
    </source>
</evidence>
<proteinExistence type="predicted"/>
<accession>A0A7S3K3M7</accession>
<feature type="compositionally biased region" description="Polar residues" evidence="2">
    <location>
        <begin position="241"/>
        <end position="259"/>
    </location>
</feature>
<dbReference type="EMBL" id="HBIJ01022352">
    <property type="protein sequence ID" value="CAE0373773.1"/>
    <property type="molecule type" value="Transcribed_RNA"/>
</dbReference>
<organism evidence="3">
    <name type="scientific">Aureoumbra lagunensis</name>
    <dbReference type="NCBI Taxonomy" id="44058"/>
    <lineage>
        <taxon>Eukaryota</taxon>
        <taxon>Sar</taxon>
        <taxon>Stramenopiles</taxon>
        <taxon>Ochrophyta</taxon>
        <taxon>Pelagophyceae</taxon>
        <taxon>Pelagomonadales</taxon>
        <taxon>Aureoumbra</taxon>
    </lineage>
</organism>